<evidence type="ECO:0000313" key="1">
    <source>
        <dbReference type="EMBL" id="KAG7512856.1"/>
    </source>
</evidence>
<name>A0AAV6S6I8_SOLSE</name>
<dbReference type="EMBL" id="JAGKHQ010000007">
    <property type="protein sequence ID" value="KAG7512856.1"/>
    <property type="molecule type" value="Genomic_DNA"/>
</dbReference>
<sequence length="58" mass="6400">MSAKPQADNECHAAVTTCTFMERGGRTSLAQMLTVYDETSSINQTIKARHMLLEKLGL</sequence>
<dbReference type="Proteomes" id="UP000693946">
    <property type="component" value="Linkage Group LG15"/>
</dbReference>
<proteinExistence type="predicted"/>
<dbReference type="AlphaFoldDB" id="A0AAV6S6I8"/>
<organism evidence="1 2">
    <name type="scientific">Solea senegalensis</name>
    <name type="common">Senegalese sole</name>
    <dbReference type="NCBI Taxonomy" id="28829"/>
    <lineage>
        <taxon>Eukaryota</taxon>
        <taxon>Metazoa</taxon>
        <taxon>Chordata</taxon>
        <taxon>Craniata</taxon>
        <taxon>Vertebrata</taxon>
        <taxon>Euteleostomi</taxon>
        <taxon>Actinopterygii</taxon>
        <taxon>Neopterygii</taxon>
        <taxon>Teleostei</taxon>
        <taxon>Neoteleostei</taxon>
        <taxon>Acanthomorphata</taxon>
        <taxon>Carangaria</taxon>
        <taxon>Pleuronectiformes</taxon>
        <taxon>Pleuronectoidei</taxon>
        <taxon>Soleidae</taxon>
        <taxon>Solea</taxon>
    </lineage>
</organism>
<gene>
    <name evidence="1" type="ORF">JOB18_041458</name>
</gene>
<keyword evidence="2" id="KW-1185">Reference proteome</keyword>
<reference evidence="1 2" key="1">
    <citation type="journal article" date="2021" name="Sci. Rep.">
        <title>Chromosome anchoring in Senegalese sole (Solea senegalensis) reveals sex-associated markers and genome rearrangements in flatfish.</title>
        <authorList>
            <person name="Guerrero-Cozar I."/>
            <person name="Gomez-Garrido J."/>
            <person name="Berbel C."/>
            <person name="Martinez-Blanch J.F."/>
            <person name="Alioto T."/>
            <person name="Claros M.G."/>
            <person name="Gagnaire P.A."/>
            <person name="Manchado M."/>
        </authorList>
    </citation>
    <scope>NUCLEOTIDE SEQUENCE [LARGE SCALE GENOMIC DNA]</scope>
    <source>
        <strain evidence="1">Sse05_10M</strain>
    </source>
</reference>
<evidence type="ECO:0000313" key="2">
    <source>
        <dbReference type="Proteomes" id="UP000693946"/>
    </source>
</evidence>
<comment type="caution">
    <text evidence="1">The sequence shown here is derived from an EMBL/GenBank/DDBJ whole genome shotgun (WGS) entry which is preliminary data.</text>
</comment>
<accession>A0AAV6S6I8</accession>
<protein>
    <submittedName>
        <fullName evidence="1">Uncharacterized protein</fullName>
    </submittedName>
</protein>